<gene>
    <name evidence="2" type="ORF">E1283_08425</name>
</gene>
<comment type="caution">
    <text evidence="2">The sequence shown here is derived from an EMBL/GenBank/DDBJ whole genome shotgun (WGS) entry which is preliminary data.</text>
</comment>
<dbReference type="SUPFAM" id="SSF103196">
    <property type="entry name" value="Roadblock/LC7 domain"/>
    <property type="match status" value="1"/>
</dbReference>
<dbReference type="InterPro" id="IPR004942">
    <property type="entry name" value="Roadblock/LAMTOR2_dom"/>
</dbReference>
<protein>
    <submittedName>
        <fullName evidence="2">Roadblock/LC7 domain-containing protein</fullName>
    </submittedName>
</protein>
<proteinExistence type="predicted"/>
<evidence type="ECO:0000259" key="1">
    <source>
        <dbReference type="SMART" id="SM00960"/>
    </source>
</evidence>
<organism evidence="2 3">
    <name type="scientific">Streptomyces hainanensis</name>
    <dbReference type="NCBI Taxonomy" id="402648"/>
    <lineage>
        <taxon>Bacteria</taxon>
        <taxon>Bacillati</taxon>
        <taxon>Actinomycetota</taxon>
        <taxon>Actinomycetes</taxon>
        <taxon>Kitasatosporales</taxon>
        <taxon>Streptomycetaceae</taxon>
        <taxon>Streptomyces</taxon>
    </lineage>
</organism>
<dbReference type="InterPro" id="IPR053141">
    <property type="entry name" value="Mycobact_SerProt_Inhib_Rv3364c"/>
</dbReference>
<dbReference type="RefSeq" id="WP_132817307.1">
    <property type="nucleotide sequence ID" value="NZ_SMKI01000064.1"/>
</dbReference>
<evidence type="ECO:0000313" key="3">
    <source>
        <dbReference type="Proteomes" id="UP000295345"/>
    </source>
</evidence>
<dbReference type="EMBL" id="SMKI01000064">
    <property type="protein sequence ID" value="TDC76991.1"/>
    <property type="molecule type" value="Genomic_DNA"/>
</dbReference>
<evidence type="ECO:0000313" key="2">
    <source>
        <dbReference type="EMBL" id="TDC76991.1"/>
    </source>
</evidence>
<name>A0A4R4TH54_9ACTN</name>
<dbReference type="OrthoDB" id="5187023at2"/>
<dbReference type="PANTHER" id="PTHR36222">
    <property type="entry name" value="SERINE PROTEASE INHIBITOR RV3364C"/>
    <property type="match status" value="1"/>
</dbReference>
<feature type="domain" description="Roadblock/LAMTOR2" evidence="1">
    <location>
        <begin position="14"/>
        <end position="115"/>
    </location>
</feature>
<dbReference type="SMART" id="SM00960">
    <property type="entry name" value="Robl_LC7"/>
    <property type="match status" value="1"/>
</dbReference>
<accession>A0A4R4TH54</accession>
<keyword evidence="3" id="KW-1185">Reference proteome</keyword>
<dbReference type="Proteomes" id="UP000295345">
    <property type="component" value="Unassembled WGS sequence"/>
</dbReference>
<dbReference type="AlphaFoldDB" id="A0A4R4TH54"/>
<dbReference type="PANTHER" id="PTHR36222:SF1">
    <property type="entry name" value="SERINE PROTEASE INHIBITOR RV3364C"/>
    <property type="match status" value="1"/>
</dbReference>
<reference evidence="2 3" key="1">
    <citation type="submission" date="2019-03" db="EMBL/GenBank/DDBJ databases">
        <title>Draft genome sequences of novel Actinobacteria.</title>
        <authorList>
            <person name="Sahin N."/>
            <person name="Ay H."/>
            <person name="Saygin H."/>
        </authorList>
    </citation>
    <scope>NUCLEOTIDE SEQUENCE [LARGE SCALE GENOMIC DNA]</scope>
    <source>
        <strain evidence="2 3">DSM 41900</strain>
    </source>
</reference>
<sequence>MESDVPFGRQADVSWLLTGLVERVPHARSALLLSADGLVKAEHGLEPRTADQLAALAAGLYSLARSAATLPQAPSTADPATWECGGEVRQVVVQLAGALLSVCAAGQGACLAVLTGREADPAILGYEMALLVRSVRPFLATPARQRAAR</sequence>
<dbReference type="Gene3D" id="3.30.450.30">
    <property type="entry name" value="Dynein light chain 2a, cytoplasmic"/>
    <property type="match status" value="1"/>
</dbReference>
<dbReference type="Pfam" id="PF03259">
    <property type="entry name" value="Robl_LC7"/>
    <property type="match status" value="1"/>
</dbReference>